<evidence type="ECO:0000313" key="4">
    <source>
        <dbReference type="Proteomes" id="UP000290174"/>
    </source>
</evidence>
<name>A0A4Q0Q5B3_9BRAD</name>
<reference evidence="3 4" key="1">
    <citation type="submission" date="2018-11" db="EMBL/GenBank/DDBJ databases">
        <title>Bradyrhizobium sp. nov., isolated from effective nodules of peanut in China.</title>
        <authorList>
            <person name="Li Y."/>
        </authorList>
    </citation>
    <scope>NUCLEOTIDE SEQUENCE [LARGE SCALE GENOMIC DNA]</scope>
    <source>
        <strain evidence="3 4">CCBAU 51770</strain>
    </source>
</reference>
<dbReference type="Pfam" id="PF13518">
    <property type="entry name" value="HTH_28"/>
    <property type="match status" value="1"/>
</dbReference>
<evidence type="ECO:0000256" key="1">
    <source>
        <dbReference type="SAM" id="MobiDB-lite"/>
    </source>
</evidence>
<feature type="region of interest" description="Disordered" evidence="1">
    <location>
        <begin position="42"/>
        <end position="62"/>
    </location>
</feature>
<feature type="domain" description="Insertion element IS150 protein InsJ-like helix-turn-helix" evidence="2">
    <location>
        <begin position="9"/>
        <end position="50"/>
    </location>
</feature>
<dbReference type="EMBL" id="RKMK01000078">
    <property type="protein sequence ID" value="RXG84230.1"/>
    <property type="molecule type" value="Genomic_DNA"/>
</dbReference>
<proteinExistence type="predicted"/>
<evidence type="ECO:0000313" key="3">
    <source>
        <dbReference type="EMBL" id="RXG84230.1"/>
    </source>
</evidence>
<protein>
    <submittedName>
        <fullName evidence="3">IS630 family transposase</fullName>
    </submittedName>
</protein>
<dbReference type="InterPro" id="IPR055247">
    <property type="entry name" value="InsJ-like_HTH"/>
</dbReference>
<comment type="caution">
    <text evidence="3">The sequence shown here is derived from an EMBL/GenBank/DDBJ whole genome shotgun (WGS) entry which is preliminary data.</text>
</comment>
<accession>A0A4Q0Q5B3</accession>
<sequence length="85" mass="9233">MSKALSLDFRVRVLAAVKAGASHREAGERFGVSAASVSRWGMRERQQGDARPKALGGDRRSGRIEAHKETILAMLKATPDVSIEE</sequence>
<dbReference type="AlphaFoldDB" id="A0A4Q0Q5B3"/>
<dbReference type="RefSeq" id="WP_164940595.1">
    <property type="nucleotide sequence ID" value="NZ_RKMK01000078.1"/>
</dbReference>
<feature type="non-terminal residue" evidence="3">
    <location>
        <position position="85"/>
    </location>
</feature>
<dbReference type="SUPFAM" id="SSF46689">
    <property type="entry name" value="Homeodomain-like"/>
    <property type="match status" value="1"/>
</dbReference>
<evidence type="ECO:0000259" key="2">
    <source>
        <dbReference type="Pfam" id="PF13518"/>
    </source>
</evidence>
<dbReference type="Proteomes" id="UP000290174">
    <property type="component" value="Unassembled WGS sequence"/>
</dbReference>
<organism evidence="3 4">
    <name type="scientific">Bradyrhizobium zhanjiangense</name>
    <dbReference type="NCBI Taxonomy" id="1325107"/>
    <lineage>
        <taxon>Bacteria</taxon>
        <taxon>Pseudomonadati</taxon>
        <taxon>Pseudomonadota</taxon>
        <taxon>Alphaproteobacteria</taxon>
        <taxon>Hyphomicrobiales</taxon>
        <taxon>Nitrobacteraceae</taxon>
        <taxon>Bradyrhizobium</taxon>
    </lineage>
</organism>
<gene>
    <name evidence="3" type="ORF">EAS61_39575</name>
</gene>
<dbReference type="InterPro" id="IPR009057">
    <property type="entry name" value="Homeodomain-like_sf"/>
</dbReference>